<name>A0ABX1REP0_9PSEU</name>
<evidence type="ECO:0000259" key="2">
    <source>
        <dbReference type="Pfam" id="PF12890"/>
    </source>
</evidence>
<accession>A0ABX1REP0</accession>
<feature type="non-terminal residue" evidence="3">
    <location>
        <position position="326"/>
    </location>
</feature>
<dbReference type="EMBL" id="JAAXKY010000054">
    <property type="protein sequence ID" value="NMH78873.1"/>
    <property type="molecule type" value="Genomic_DNA"/>
</dbReference>
<gene>
    <name evidence="3" type="ORF">HF577_17495</name>
</gene>
<evidence type="ECO:0000256" key="1">
    <source>
        <dbReference type="ARBA" id="ARBA00022975"/>
    </source>
</evidence>
<dbReference type="InterPro" id="IPR011059">
    <property type="entry name" value="Metal-dep_hydrolase_composite"/>
</dbReference>
<dbReference type="InterPro" id="IPR024403">
    <property type="entry name" value="DHOase_cat"/>
</dbReference>
<dbReference type="Proteomes" id="UP001296706">
    <property type="component" value="Unassembled WGS sequence"/>
</dbReference>
<proteinExistence type="predicted"/>
<feature type="domain" description="Dihydroorotase catalytic" evidence="2">
    <location>
        <begin position="50"/>
        <end position="237"/>
    </location>
</feature>
<dbReference type="SUPFAM" id="SSF51338">
    <property type="entry name" value="Composite domain of metallo-dependent hydrolases"/>
    <property type="match status" value="1"/>
</dbReference>
<dbReference type="PANTHER" id="PTHR43668:SF2">
    <property type="entry name" value="ALLANTOINASE"/>
    <property type="match status" value="1"/>
</dbReference>
<evidence type="ECO:0000313" key="3">
    <source>
        <dbReference type="EMBL" id="NMH78873.1"/>
    </source>
</evidence>
<dbReference type="SUPFAM" id="SSF51556">
    <property type="entry name" value="Metallo-dependent hydrolases"/>
    <property type="match status" value="1"/>
</dbReference>
<protein>
    <submittedName>
        <fullName evidence="3">Amidohydrolase family protein</fullName>
    </submittedName>
</protein>
<organism evidence="3 4">
    <name type="scientific">Pseudonocardia xinjiangensis</name>
    <dbReference type="NCBI Taxonomy" id="75289"/>
    <lineage>
        <taxon>Bacteria</taxon>
        <taxon>Bacillati</taxon>
        <taxon>Actinomycetota</taxon>
        <taxon>Actinomycetes</taxon>
        <taxon>Pseudonocardiales</taxon>
        <taxon>Pseudonocardiaceae</taxon>
        <taxon>Pseudonocardia</taxon>
    </lineage>
</organism>
<sequence length="326" mass="34614">MPDMDLVVAGATVVTAQGRRRANVAVQDGRISYVGPDQPSARETVDAGGLLVLPGGVDTHVHLMDPGSTDREDFPTGTSAAAASGVTTIIEHSHGQPVVSVDDLLAKREYLRERSNVDYGLAAHAWPGRASAVADLAAAGVAFFKVFTCTTHGVPGHDAAALKEHLTQTALVDAVSLMHCEDESLTGAAEKLLREAGRDDGGLLPEWRNRDAEVVAAAVAALLVRRTGATATIAHVSHPEVAEYVAQERARGGRLAAEACPQYFLLREEEVLEQGALRKFTPPARALRVHPDDVLVGQMPACHRVQQQRHRAVQAGEPEVDVPDVA</sequence>
<keyword evidence="1" id="KW-0665">Pyrimidine biosynthesis</keyword>
<dbReference type="Gene3D" id="3.20.20.140">
    <property type="entry name" value="Metal-dependent hydrolases"/>
    <property type="match status" value="1"/>
</dbReference>
<keyword evidence="4" id="KW-1185">Reference proteome</keyword>
<dbReference type="Pfam" id="PF12890">
    <property type="entry name" value="DHOase"/>
    <property type="match status" value="1"/>
</dbReference>
<comment type="caution">
    <text evidence="3">The sequence shown here is derived from an EMBL/GenBank/DDBJ whole genome shotgun (WGS) entry which is preliminary data.</text>
</comment>
<dbReference type="PANTHER" id="PTHR43668">
    <property type="entry name" value="ALLANTOINASE"/>
    <property type="match status" value="1"/>
</dbReference>
<dbReference type="InterPro" id="IPR032466">
    <property type="entry name" value="Metal_Hydrolase"/>
</dbReference>
<dbReference type="RefSeq" id="WP_169396945.1">
    <property type="nucleotide sequence ID" value="NZ_JAAXKY010000054.1"/>
</dbReference>
<evidence type="ECO:0000313" key="4">
    <source>
        <dbReference type="Proteomes" id="UP001296706"/>
    </source>
</evidence>
<dbReference type="InterPro" id="IPR050138">
    <property type="entry name" value="DHOase/Allantoinase_Hydrolase"/>
</dbReference>
<reference evidence="3 4" key="1">
    <citation type="submission" date="2020-04" db="EMBL/GenBank/DDBJ databases">
        <authorList>
            <person name="Klaysubun C."/>
            <person name="Duangmal K."/>
            <person name="Lipun K."/>
        </authorList>
    </citation>
    <scope>NUCLEOTIDE SEQUENCE [LARGE SCALE GENOMIC DNA]</scope>
    <source>
        <strain evidence="3 4">JCM 11839</strain>
    </source>
</reference>